<feature type="domain" description="Flagellar M-ring N-terminal" evidence="12">
    <location>
        <begin position="23"/>
        <end position="198"/>
    </location>
</feature>
<dbReference type="NCBIfam" id="TIGR00206">
    <property type="entry name" value="fliF"/>
    <property type="match status" value="1"/>
</dbReference>
<dbReference type="PANTHER" id="PTHR30046">
    <property type="entry name" value="FLAGELLAR M-RING PROTEIN"/>
    <property type="match status" value="1"/>
</dbReference>
<feature type="region of interest" description="Disordered" evidence="10">
    <location>
        <begin position="469"/>
        <end position="508"/>
    </location>
</feature>
<dbReference type="InterPro" id="IPR000067">
    <property type="entry name" value="FlgMring_FliF"/>
</dbReference>
<evidence type="ECO:0000256" key="4">
    <source>
        <dbReference type="ARBA" id="ARBA00022475"/>
    </source>
</evidence>
<dbReference type="PIRSF" id="PIRSF004862">
    <property type="entry name" value="FliF"/>
    <property type="match status" value="1"/>
</dbReference>
<evidence type="ECO:0000256" key="5">
    <source>
        <dbReference type="ARBA" id="ARBA00022692"/>
    </source>
</evidence>
<dbReference type="Proteomes" id="UP000193200">
    <property type="component" value="Unassembled WGS sequence"/>
</dbReference>
<dbReference type="InterPro" id="IPR045851">
    <property type="entry name" value="AMP-bd_C_sf"/>
</dbReference>
<keyword evidence="6 11" id="KW-1133">Transmembrane helix</keyword>
<dbReference type="GO" id="GO:0003774">
    <property type="term" value="F:cytoskeletal motor activity"/>
    <property type="evidence" value="ECO:0007669"/>
    <property type="project" value="InterPro"/>
</dbReference>
<name>A0A1Y5TQB1_9PROT</name>
<evidence type="ECO:0000256" key="11">
    <source>
        <dbReference type="SAM" id="Phobius"/>
    </source>
</evidence>
<dbReference type="InterPro" id="IPR006182">
    <property type="entry name" value="FliF_N_dom"/>
</dbReference>
<dbReference type="PANTHER" id="PTHR30046:SF0">
    <property type="entry name" value="FLAGELLAR M-RING PROTEIN"/>
    <property type="match status" value="1"/>
</dbReference>
<dbReference type="EMBL" id="FWFR01000003">
    <property type="protein sequence ID" value="SLN69522.1"/>
    <property type="molecule type" value="Genomic_DNA"/>
</dbReference>
<keyword evidence="14" id="KW-0966">Cell projection</keyword>
<evidence type="ECO:0000256" key="3">
    <source>
        <dbReference type="ARBA" id="ARBA00007971"/>
    </source>
</evidence>
<protein>
    <recommendedName>
        <fullName evidence="9">Flagellar M-ring protein</fullName>
    </recommendedName>
</protein>
<dbReference type="Gene3D" id="3.30.300.30">
    <property type="match status" value="1"/>
</dbReference>
<evidence type="ECO:0000256" key="10">
    <source>
        <dbReference type="SAM" id="MobiDB-lite"/>
    </source>
</evidence>
<dbReference type="PRINTS" id="PR01009">
    <property type="entry name" value="FLGMRINGFLIF"/>
</dbReference>
<comment type="function">
    <text evidence="9">The M ring may be actively involved in energy transduction.</text>
</comment>
<keyword evidence="14" id="KW-0282">Flagellum</keyword>
<evidence type="ECO:0000313" key="15">
    <source>
        <dbReference type="Proteomes" id="UP000193200"/>
    </source>
</evidence>
<feature type="domain" description="Flagellar M-ring C-terminal" evidence="13">
    <location>
        <begin position="232"/>
        <end position="396"/>
    </location>
</feature>
<dbReference type="GO" id="GO:0009431">
    <property type="term" value="C:bacterial-type flagellum basal body, MS ring"/>
    <property type="evidence" value="ECO:0007669"/>
    <property type="project" value="InterPro"/>
</dbReference>
<sequence>MAVMGIVALATVGFLLFMANRISTPAMGLLYSGLDGNDAGAIAGKLESMNVPFELRNQGADIMVPSDQVLRLRMSMAQEGLPNGGSVGYEIFDRSENFGTTSFVQNINRLRALEGELSRTIRALDRVSQARVHLVLPKREVFSRDQQPATASIILKLRGAGLLNPTQVAAVQHIVAAAVPGLSPERISIADERGNLLARGGGEGEAGKIAGQQDAIRVAHEDHIKRQIETLLERSVGVGNVRAEVTAEMDFDEKTVKSETYDPEGQVVRSTQLVEETNQSSEVSGNEAVTVQNNLPEADAGVGSGANTQNNGTRSEETVNYEISKTVTTKIQQSGVVKRLAVAVLVNGVYTTEADGTRSYQPRNEEELEKLASLARSAIGYDAERGDVIEVVNLPFAEGDAVSDEAIEEEFNLLGLNKADLFKIAEMAVLAIVAILALLLVVRPLLTRAMAIGGQPALAGGNRQAALAGPGGGYDGDPAQIADGGGAHPALEGPHSGGGQRPAPRSETEHMLDIARIDGQVKASSLKKMGEIVDKHPDEAVGILRSWLYEDA</sequence>
<feature type="region of interest" description="Disordered" evidence="10">
    <location>
        <begin position="297"/>
        <end position="317"/>
    </location>
</feature>
<keyword evidence="8 9" id="KW-0975">Bacterial flagellum</keyword>
<evidence type="ECO:0000256" key="7">
    <source>
        <dbReference type="ARBA" id="ARBA00023136"/>
    </source>
</evidence>
<evidence type="ECO:0000256" key="8">
    <source>
        <dbReference type="ARBA" id="ARBA00023143"/>
    </source>
</evidence>
<keyword evidence="7 11" id="KW-0472">Membrane</keyword>
<evidence type="ECO:0000256" key="1">
    <source>
        <dbReference type="ARBA" id="ARBA00004117"/>
    </source>
</evidence>
<accession>A0A1Y5TQB1</accession>
<gene>
    <name evidence="14" type="primary">fliF</name>
    <name evidence="14" type="ORF">OCH7691_03207</name>
</gene>
<keyword evidence="5 11" id="KW-0812">Transmembrane</keyword>
<comment type="subcellular location">
    <subcellularLocation>
        <location evidence="1 9">Bacterial flagellum basal body</location>
    </subcellularLocation>
    <subcellularLocation>
        <location evidence="2">Cell membrane</location>
        <topology evidence="2">Multi-pass membrane protein</topology>
    </subcellularLocation>
</comment>
<dbReference type="Pfam" id="PF08345">
    <property type="entry name" value="YscJ_FliF_C"/>
    <property type="match status" value="1"/>
</dbReference>
<keyword evidence="15" id="KW-1185">Reference proteome</keyword>
<dbReference type="GO" id="GO:0071973">
    <property type="term" value="P:bacterial-type flagellum-dependent cell motility"/>
    <property type="evidence" value="ECO:0007669"/>
    <property type="project" value="InterPro"/>
</dbReference>
<dbReference type="InterPro" id="IPR043427">
    <property type="entry name" value="YscJ/FliF"/>
</dbReference>
<comment type="similarity">
    <text evidence="3 9">Belongs to the FliF family.</text>
</comment>
<evidence type="ECO:0000259" key="13">
    <source>
        <dbReference type="Pfam" id="PF08345"/>
    </source>
</evidence>
<evidence type="ECO:0000256" key="6">
    <source>
        <dbReference type="ARBA" id="ARBA00022989"/>
    </source>
</evidence>
<dbReference type="GO" id="GO:0005886">
    <property type="term" value="C:plasma membrane"/>
    <property type="evidence" value="ECO:0007669"/>
    <property type="project" value="UniProtKB-SubCell"/>
</dbReference>
<dbReference type="InParanoid" id="A0A1Y5TQB1"/>
<organism evidence="14 15">
    <name type="scientific">Oceanibacterium hippocampi</name>
    <dbReference type="NCBI Taxonomy" id="745714"/>
    <lineage>
        <taxon>Bacteria</taxon>
        <taxon>Pseudomonadati</taxon>
        <taxon>Pseudomonadota</taxon>
        <taxon>Alphaproteobacteria</taxon>
        <taxon>Sneathiellales</taxon>
        <taxon>Sneathiellaceae</taxon>
        <taxon>Oceanibacterium</taxon>
    </lineage>
</organism>
<evidence type="ECO:0000313" key="14">
    <source>
        <dbReference type="EMBL" id="SLN69522.1"/>
    </source>
</evidence>
<evidence type="ECO:0000259" key="12">
    <source>
        <dbReference type="Pfam" id="PF01514"/>
    </source>
</evidence>
<feature type="transmembrane region" description="Helical" evidence="11">
    <location>
        <begin position="421"/>
        <end position="442"/>
    </location>
</feature>
<proteinExistence type="inferred from homology"/>
<dbReference type="InterPro" id="IPR013556">
    <property type="entry name" value="Flag_M-ring_C"/>
</dbReference>
<evidence type="ECO:0000256" key="2">
    <source>
        <dbReference type="ARBA" id="ARBA00004651"/>
    </source>
</evidence>
<keyword evidence="4" id="KW-1003">Cell membrane</keyword>
<dbReference type="AlphaFoldDB" id="A0A1Y5TQB1"/>
<reference evidence="14 15" key="1">
    <citation type="submission" date="2017-03" db="EMBL/GenBank/DDBJ databases">
        <authorList>
            <person name="Afonso C.L."/>
            <person name="Miller P.J."/>
            <person name="Scott M.A."/>
            <person name="Spackman E."/>
            <person name="Goraichik I."/>
            <person name="Dimitrov K.M."/>
            <person name="Suarez D.L."/>
            <person name="Swayne D.E."/>
        </authorList>
    </citation>
    <scope>NUCLEOTIDE SEQUENCE [LARGE SCALE GENOMIC DNA]</scope>
    <source>
        <strain evidence="14 15">CECT 7691</strain>
    </source>
</reference>
<dbReference type="Pfam" id="PF01514">
    <property type="entry name" value="YscJ_FliF"/>
    <property type="match status" value="1"/>
</dbReference>
<dbReference type="FunCoup" id="A0A1Y5TQB1">
    <property type="interactions" value="120"/>
</dbReference>
<keyword evidence="14" id="KW-0969">Cilium</keyword>
<evidence type="ECO:0000256" key="9">
    <source>
        <dbReference type="PIRNR" id="PIRNR004862"/>
    </source>
</evidence>